<gene>
    <name evidence="2" type="ORF">BT96DRAFT_945931</name>
</gene>
<feature type="compositionally biased region" description="Polar residues" evidence="1">
    <location>
        <begin position="1"/>
        <end position="14"/>
    </location>
</feature>
<proteinExistence type="predicted"/>
<feature type="region of interest" description="Disordered" evidence="1">
    <location>
        <begin position="366"/>
        <end position="390"/>
    </location>
</feature>
<feature type="compositionally biased region" description="Basic and acidic residues" evidence="1">
    <location>
        <begin position="140"/>
        <end position="153"/>
    </location>
</feature>
<feature type="region of interest" description="Disordered" evidence="1">
    <location>
        <begin position="38"/>
        <end position="157"/>
    </location>
</feature>
<sequence length="390" mass="42563">MSKANQTKTKNVSDPINEAQAEVKEAQAKLAEAIKRVQAEKKKRAEEEEEAQAKLKEAEKRNRVEEERRAELERQQGVRQADEERRQKEAAAKSVPQTQKRPISAPHVHTDGKAPQSKGKGKMANNKRKHEETSDEDSDGLAKEKVDAADAVKRQKRKSLVLHATVASNSGLTVWPLTAVKRAQTATGPNARVAGSEMSAATSSAPPKEVRQVPSKSPVPQVKQVASNSGTRNSLPKLSTPSRPLTNSNPSLKPSFKPSAPPNALHPSTLLPPPAAVAGPSNLPNAKNKSVSPSTNQDSSDYSESSMGKELHCLRLSLSEANGAILRLTLDFTHELTVIRRQNAAIEDQNNRILQGIRWLESELAERMGPPLSQEDRDEEDEDMDVAEEA</sequence>
<feature type="region of interest" description="Disordered" evidence="1">
    <location>
        <begin position="1"/>
        <end position="24"/>
    </location>
</feature>
<keyword evidence="3" id="KW-1185">Reference proteome</keyword>
<organism evidence="2 3">
    <name type="scientific">Gymnopus androsaceus JB14</name>
    <dbReference type="NCBI Taxonomy" id="1447944"/>
    <lineage>
        <taxon>Eukaryota</taxon>
        <taxon>Fungi</taxon>
        <taxon>Dikarya</taxon>
        <taxon>Basidiomycota</taxon>
        <taxon>Agaricomycotina</taxon>
        <taxon>Agaricomycetes</taxon>
        <taxon>Agaricomycetidae</taxon>
        <taxon>Agaricales</taxon>
        <taxon>Marasmiineae</taxon>
        <taxon>Omphalotaceae</taxon>
        <taxon>Gymnopus</taxon>
    </lineage>
</organism>
<reference evidence="2" key="1">
    <citation type="journal article" date="2019" name="Environ. Microbiol.">
        <title>Fungal ecological strategies reflected in gene transcription - a case study of two litter decomposers.</title>
        <authorList>
            <person name="Barbi F."/>
            <person name="Kohler A."/>
            <person name="Barry K."/>
            <person name="Baskaran P."/>
            <person name="Daum C."/>
            <person name="Fauchery L."/>
            <person name="Ihrmark K."/>
            <person name="Kuo A."/>
            <person name="LaButti K."/>
            <person name="Lipzen A."/>
            <person name="Morin E."/>
            <person name="Grigoriev I.V."/>
            <person name="Henrissat B."/>
            <person name="Lindahl B."/>
            <person name="Martin F."/>
        </authorList>
    </citation>
    <scope>NUCLEOTIDE SEQUENCE</scope>
    <source>
        <strain evidence="2">JB14</strain>
    </source>
</reference>
<name>A0A6A4GZ10_9AGAR</name>
<dbReference type="EMBL" id="ML769649">
    <property type="protein sequence ID" value="KAE9390706.1"/>
    <property type="molecule type" value="Genomic_DNA"/>
</dbReference>
<feature type="compositionally biased region" description="Acidic residues" evidence="1">
    <location>
        <begin position="376"/>
        <end position="390"/>
    </location>
</feature>
<feature type="region of interest" description="Disordered" evidence="1">
    <location>
        <begin position="185"/>
        <end position="306"/>
    </location>
</feature>
<dbReference type="Proteomes" id="UP000799118">
    <property type="component" value="Unassembled WGS sequence"/>
</dbReference>
<evidence type="ECO:0000313" key="2">
    <source>
        <dbReference type="EMBL" id="KAE9390706.1"/>
    </source>
</evidence>
<evidence type="ECO:0000256" key="1">
    <source>
        <dbReference type="SAM" id="MobiDB-lite"/>
    </source>
</evidence>
<accession>A0A6A4GZ10</accession>
<feature type="compositionally biased region" description="Polar residues" evidence="1">
    <location>
        <begin position="224"/>
        <end position="252"/>
    </location>
</feature>
<protein>
    <submittedName>
        <fullName evidence="2">Uncharacterized protein</fullName>
    </submittedName>
</protein>
<feature type="compositionally biased region" description="Basic residues" evidence="1">
    <location>
        <begin position="119"/>
        <end position="128"/>
    </location>
</feature>
<feature type="compositionally biased region" description="Polar residues" evidence="1">
    <location>
        <begin position="282"/>
        <end position="306"/>
    </location>
</feature>
<evidence type="ECO:0000313" key="3">
    <source>
        <dbReference type="Proteomes" id="UP000799118"/>
    </source>
</evidence>
<dbReference type="AlphaFoldDB" id="A0A6A4GZ10"/>
<feature type="compositionally biased region" description="Basic and acidic residues" evidence="1">
    <location>
        <begin position="38"/>
        <end position="91"/>
    </location>
</feature>